<organism evidence="1 2">
    <name type="scientific">Vibrio bivalvicida</name>
    <dbReference type="NCBI Taxonomy" id="1276888"/>
    <lineage>
        <taxon>Bacteria</taxon>
        <taxon>Pseudomonadati</taxon>
        <taxon>Pseudomonadota</taxon>
        <taxon>Gammaproteobacteria</taxon>
        <taxon>Vibrionales</taxon>
        <taxon>Vibrionaceae</taxon>
        <taxon>Vibrio</taxon>
        <taxon>Vibrio oreintalis group</taxon>
    </lineage>
</organism>
<sequence>MHKLESVRFIVTYLFIWPFVQSMHRLEIKTQFASFARMFRNREKVLNCDNDKNLLIPITVKWILIDLT</sequence>
<evidence type="ECO:0000313" key="1">
    <source>
        <dbReference type="EMBL" id="OAJ94403.1"/>
    </source>
</evidence>
<gene>
    <name evidence="1" type="ORF">APB76_10045</name>
</gene>
<dbReference type="AlphaFoldDB" id="A0A177Y0L0"/>
<dbReference type="Proteomes" id="UP000078406">
    <property type="component" value="Unassembled WGS sequence"/>
</dbReference>
<protein>
    <submittedName>
        <fullName evidence="1">Uncharacterized protein</fullName>
    </submittedName>
</protein>
<evidence type="ECO:0000313" key="2">
    <source>
        <dbReference type="Proteomes" id="UP000078406"/>
    </source>
</evidence>
<dbReference type="EMBL" id="LLEI02000026">
    <property type="protein sequence ID" value="OAJ94403.1"/>
    <property type="molecule type" value="Genomic_DNA"/>
</dbReference>
<accession>A0A177Y0L0</accession>
<comment type="caution">
    <text evidence="1">The sequence shown here is derived from an EMBL/GenBank/DDBJ whole genome shotgun (WGS) entry which is preliminary data.</text>
</comment>
<proteinExistence type="predicted"/>
<name>A0A177Y0L0_9VIBR</name>
<reference evidence="1 2" key="1">
    <citation type="journal article" date="2016" name="Syst. Appl. Microbiol.">
        <title>Vibrio bivalvicida sp. nov., a novel larval pathogen for bivalve molluscs reared in a hatchery.</title>
        <authorList>
            <person name="Dubert J."/>
            <person name="Romalde J.L."/>
            <person name="Prado S."/>
            <person name="Barja J.L."/>
        </authorList>
    </citation>
    <scope>NUCLEOTIDE SEQUENCE [LARGE SCALE GENOMIC DNA]</scope>
    <source>
        <strain evidence="1 2">605</strain>
    </source>
</reference>